<comment type="caution">
    <text evidence="2">The sequence shown here is derived from an EMBL/GenBank/DDBJ whole genome shotgun (WGS) entry which is preliminary data.</text>
</comment>
<sequence>MPYITKENEKNVQIYYEDLGSGQPIILIHGWPLSGKSWELQVPALLNLGYRVIKYDRRGFGKSFPSSSPEGYNYDELAGDLHELITTLDLKNVILFGFSMGGGEVVRYLTNYGAENVDRIALISSIIPIVKQKDDNPDGVPQEKLDEIMENLKKDRVTFLESFHKDFYNYGMLSHSVSQKQLDYDWSIAAHACPIATIKCAESWANTDFRPELQNVTVKTLIVHGDDDNVVPIDTAGRQAAQGIADNRFVIVEGGPHGLNITHADQLNAALADFLMK</sequence>
<feature type="domain" description="AB hydrolase-1" evidence="1">
    <location>
        <begin position="24"/>
        <end position="263"/>
    </location>
</feature>
<dbReference type="EMBL" id="JAUTAL010000001">
    <property type="protein sequence ID" value="MDQ1095564.1"/>
    <property type="molecule type" value="Genomic_DNA"/>
</dbReference>
<dbReference type="InterPro" id="IPR000639">
    <property type="entry name" value="Epox_hydrolase-like"/>
</dbReference>
<keyword evidence="3" id="KW-1185">Reference proteome</keyword>
<keyword evidence="2" id="KW-0560">Oxidoreductase</keyword>
<dbReference type="EC" id="1.11.1.10" evidence="2"/>
<proteinExistence type="predicted"/>
<dbReference type="PANTHER" id="PTHR43433:SF4">
    <property type="entry name" value="NON-HEME CHLOROPEROXIDASE-RELATED"/>
    <property type="match status" value="1"/>
</dbReference>
<reference evidence="2 3" key="1">
    <citation type="submission" date="2023-07" db="EMBL/GenBank/DDBJ databases">
        <title>Functional and genomic diversity of the sorghum phyllosphere microbiome.</title>
        <authorList>
            <person name="Shade A."/>
        </authorList>
    </citation>
    <scope>NUCLEOTIDE SEQUENCE [LARGE SCALE GENOMIC DNA]</scope>
    <source>
        <strain evidence="2 3">SORGH_AS_1064</strain>
    </source>
</reference>
<protein>
    <submittedName>
        <fullName evidence="2">Non-heme chloroperoxidase</fullName>
        <ecNumber evidence="2">1.11.1.10</ecNumber>
    </submittedName>
</protein>
<dbReference type="Proteomes" id="UP001225072">
    <property type="component" value="Unassembled WGS sequence"/>
</dbReference>
<evidence type="ECO:0000313" key="3">
    <source>
        <dbReference type="Proteomes" id="UP001225072"/>
    </source>
</evidence>
<evidence type="ECO:0000313" key="2">
    <source>
        <dbReference type="EMBL" id="MDQ1095564.1"/>
    </source>
</evidence>
<dbReference type="RefSeq" id="WP_307446540.1">
    <property type="nucleotide sequence ID" value="NZ_JAUTAL010000001.1"/>
</dbReference>
<evidence type="ECO:0000259" key="1">
    <source>
        <dbReference type="Pfam" id="PF00561"/>
    </source>
</evidence>
<dbReference type="SUPFAM" id="SSF53474">
    <property type="entry name" value="alpha/beta-Hydrolases"/>
    <property type="match status" value="1"/>
</dbReference>
<accession>A0ABU0TES3</accession>
<dbReference type="InterPro" id="IPR029058">
    <property type="entry name" value="AB_hydrolase_fold"/>
</dbReference>
<dbReference type="PRINTS" id="PR00111">
    <property type="entry name" value="ABHYDROLASE"/>
</dbReference>
<dbReference type="PRINTS" id="PR00412">
    <property type="entry name" value="EPOXHYDRLASE"/>
</dbReference>
<dbReference type="PANTHER" id="PTHR43433">
    <property type="entry name" value="HYDROLASE, ALPHA/BETA FOLD FAMILY PROTEIN"/>
    <property type="match status" value="1"/>
</dbReference>
<dbReference type="Pfam" id="PF00561">
    <property type="entry name" value="Abhydrolase_1"/>
    <property type="match status" value="1"/>
</dbReference>
<organism evidence="2 3">
    <name type="scientific">Chryseobacterium camelliae</name>
    <dbReference type="NCBI Taxonomy" id="1265445"/>
    <lineage>
        <taxon>Bacteria</taxon>
        <taxon>Pseudomonadati</taxon>
        <taxon>Bacteroidota</taxon>
        <taxon>Flavobacteriia</taxon>
        <taxon>Flavobacteriales</taxon>
        <taxon>Weeksellaceae</taxon>
        <taxon>Chryseobacterium group</taxon>
        <taxon>Chryseobacterium</taxon>
    </lineage>
</organism>
<name>A0ABU0TES3_9FLAO</name>
<dbReference type="Gene3D" id="3.40.50.1820">
    <property type="entry name" value="alpha/beta hydrolase"/>
    <property type="match status" value="1"/>
</dbReference>
<dbReference type="GO" id="GO:0016691">
    <property type="term" value="F:chloride peroxidase activity"/>
    <property type="evidence" value="ECO:0007669"/>
    <property type="project" value="UniProtKB-EC"/>
</dbReference>
<keyword evidence="2" id="KW-0575">Peroxidase</keyword>
<gene>
    <name evidence="2" type="ORF">QE404_000711</name>
</gene>
<dbReference type="InterPro" id="IPR000073">
    <property type="entry name" value="AB_hydrolase_1"/>
</dbReference>
<dbReference type="InterPro" id="IPR050471">
    <property type="entry name" value="AB_hydrolase"/>
</dbReference>